<evidence type="ECO:0000313" key="2">
    <source>
        <dbReference type="Proteomes" id="UP000290624"/>
    </source>
</evidence>
<gene>
    <name evidence="1" type="ORF">C1706_10740</name>
</gene>
<dbReference type="RefSeq" id="WP_129459236.1">
    <property type="nucleotide sequence ID" value="NZ_PPCV01000007.1"/>
</dbReference>
<comment type="caution">
    <text evidence="1">The sequence shown here is derived from an EMBL/GenBank/DDBJ whole genome shotgun (WGS) entry which is preliminary data.</text>
</comment>
<organism evidence="1 2">
    <name type="scientific">Propioniciclava flava</name>
    <dbReference type="NCBI Taxonomy" id="2072026"/>
    <lineage>
        <taxon>Bacteria</taxon>
        <taxon>Bacillati</taxon>
        <taxon>Actinomycetota</taxon>
        <taxon>Actinomycetes</taxon>
        <taxon>Propionibacteriales</taxon>
        <taxon>Propionibacteriaceae</taxon>
        <taxon>Propioniciclava</taxon>
    </lineage>
</organism>
<sequence>MSVRVGAAVAQVPVPAGTPLGGFAGRLSASTGVHDPTTVRALVIDGVGVVSVDVCVLHEDTCAAIREASGLADVVVSAVHTHSGPAIGHGRAGGHDEAVHAAVIAAASRALASASAGAREAEVAWTSVRGTGVAKDRRHPERAIDPPLTALRFTGAEGEVIATLASYPCHPVVLDASNTLVSADYVHPLRVGVEKTTGAPCLFLTGAAGDVNTGHAAAASFSSAAAAGRTFARAAELGGRLASALASAFWEDLETATARFAAVEVTLDYAPVDAASLGARAEEWLAAQTSADDGYRAVLDIWIDWARHRRPADQASPWAGRVGLLDVGGAALVTVPGEPFLAVAESIAAARPRVMVAAYSDGVPGYLPTREAYPEGGYEVEDACMYYAMPGPFARGSAESLTAAALRLLGV</sequence>
<dbReference type="EMBL" id="PPCV01000007">
    <property type="protein sequence ID" value="RXW31628.1"/>
    <property type="molecule type" value="Genomic_DNA"/>
</dbReference>
<evidence type="ECO:0000313" key="1">
    <source>
        <dbReference type="EMBL" id="RXW31628.1"/>
    </source>
</evidence>
<keyword evidence="2" id="KW-1185">Reference proteome</keyword>
<accession>A0A4V1Q777</accession>
<name>A0A4V1Q777_9ACTN</name>
<dbReference type="OrthoDB" id="622550at2"/>
<protein>
    <submittedName>
        <fullName evidence="1">Alkaline ceramidase</fullName>
    </submittedName>
</protein>
<dbReference type="AlphaFoldDB" id="A0A4V1Q777"/>
<dbReference type="Proteomes" id="UP000290624">
    <property type="component" value="Unassembled WGS sequence"/>
</dbReference>
<reference evidence="1 2" key="1">
    <citation type="submission" date="2018-01" db="EMBL/GenBank/DDBJ databases">
        <title>Lactibacter flavus gen. nov., sp. nov., a novel bacterium of the family Propionibacteriaceae isolated from raw milk and dairy products.</title>
        <authorList>
            <person name="Wenning M."/>
            <person name="Breitenwieser F."/>
            <person name="Huptas C."/>
            <person name="von Neubeck M."/>
            <person name="Busse H.-J."/>
            <person name="Scherer S."/>
        </authorList>
    </citation>
    <scope>NUCLEOTIDE SEQUENCE [LARGE SCALE GENOMIC DNA]</scope>
    <source>
        <strain evidence="1 2">VG341</strain>
    </source>
</reference>
<proteinExistence type="predicted"/>